<dbReference type="EMBL" id="AP023322">
    <property type="protein sequence ID" value="BCI63548.1"/>
    <property type="molecule type" value="Genomic_DNA"/>
</dbReference>
<dbReference type="PANTHER" id="PTHR30068">
    <property type="entry name" value="URONATE ISOMERASE"/>
    <property type="match status" value="1"/>
</dbReference>
<protein>
    <submittedName>
        <fullName evidence="1">Acyltransferase</fullName>
    </submittedName>
</protein>
<dbReference type="KEGG" id="copr:Cop2CBH44_19010"/>
<accession>A0A7G1HZB8</accession>
<evidence type="ECO:0000313" key="1">
    <source>
        <dbReference type="EMBL" id="BCI63548.1"/>
    </source>
</evidence>
<keyword evidence="1" id="KW-0012">Acyltransferase</keyword>
<dbReference type="Proteomes" id="UP000594042">
    <property type="component" value="Chromosome"/>
</dbReference>
<gene>
    <name evidence="1" type="ORF">Cop2CBH44_19010</name>
</gene>
<dbReference type="GO" id="GO:0019698">
    <property type="term" value="P:D-galacturonate catabolic process"/>
    <property type="evidence" value="ECO:0007669"/>
    <property type="project" value="TreeGrafter"/>
</dbReference>
<dbReference type="RefSeq" id="WP_200754697.1">
    <property type="nucleotide sequence ID" value="NZ_AP023322.1"/>
</dbReference>
<proteinExistence type="predicted"/>
<keyword evidence="1" id="KW-0808">Transferase</keyword>
<dbReference type="GO" id="GO:0016746">
    <property type="term" value="F:acyltransferase activity"/>
    <property type="evidence" value="ECO:0007669"/>
    <property type="project" value="UniProtKB-KW"/>
</dbReference>
<dbReference type="PANTHER" id="PTHR30068:SF3">
    <property type="entry name" value="PHOSPHOLIPID_GLYCEROL ACYLTRANSFERASE DOMAIN-CONTAINING PROTEIN"/>
    <property type="match status" value="1"/>
</dbReference>
<name>A0A7G1HZB8_9BACT</name>
<reference evidence="2" key="1">
    <citation type="submission" date="2020-07" db="EMBL/GenBank/DDBJ databases">
        <title>Complete genome sequencing of Coprobacter sp. strain 2CBH44.</title>
        <authorList>
            <person name="Sakamoto M."/>
            <person name="Murakami T."/>
            <person name="Mori H."/>
        </authorList>
    </citation>
    <scope>NUCLEOTIDE SEQUENCE [LARGE SCALE GENOMIC DNA]</scope>
    <source>
        <strain evidence="2">2CBH44</strain>
    </source>
</reference>
<keyword evidence="2" id="KW-1185">Reference proteome</keyword>
<organism evidence="1 2">
    <name type="scientific">Coprobacter secundus subsp. similis</name>
    <dbReference type="NCBI Taxonomy" id="2751153"/>
    <lineage>
        <taxon>Bacteria</taxon>
        <taxon>Pseudomonadati</taxon>
        <taxon>Bacteroidota</taxon>
        <taxon>Bacteroidia</taxon>
        <taxon>Bacteroidales</taxon>
        <taxon>Barnesiellaceae</taxon>
        <taxon>Coprobacter</taxon>
    </lineage>
</organism>
<dbReference type="AlphaFoldDB" id="A0A7G1HZB8"/>
<evidence type="ECO:0000313" key="2">
    <source>
        <dbReference type="Proteomes" id="UP000594042"/>
    </source>
</evidence>
<dbReference type="GO" id="GO:0042840">
    <property type="term" value="P:D-glucuronate catabolic process"/>
    <property type="evidence" value="ECO:0007669"/>
    <property type="project" value="TreeGrafter"/>
</dbReference>
<sequence>MKQLFDFDEIRPFYDEEVPEIIPSIISEKGFEHAVKYIIPDVDYNKFCNQMLSCHSKKDFQDKLAVPFLYQLIHASSSGVDGSGFENLSPSESYTYMSNHRDIILDASFLNVMLLENGFDTSEVAIGDNLLIYPWISNLVRINKSVIVNRNVPVRKMLEVSKRLSNYIHFAIKIKHQSLWIAQREGRAKDSDDRTQESMIKMFNLGGGSDLKSNIASLNIVPVSISYEYDPCDYLKAREFQLKRDNPSFKKTPHDDLLSMEKGLLGYKGHIHFAVSSPINKQLTLINDKLGKAETITEITHIIDKAIHSNYKIYTGNYIAYDLLNEDQRFIDKYTQEEKELFENYIQQQINKIKDIPNKDESFLKHKILEMYSNPLKNKLIAIGDF</sequence>